<sequence length="158" mass="18610">MVLCVSVYKCDVFPPKPMPTARAKVHLKEKIYIQNKNRIVNFENLGEQDLICKFINNSNYFIFIIFLIKSIRCLQRVHTRFTSQLTSNGLLSCSLQDRRPLDITLLKFILPTLRIKKCILPKCPWEYNRLDITLLNSNWRCGCQTGHISITFRRYIIN</sequence>
<feature type="non-terminal residue" evidence="1">
    <location>
        <position position="158"/>
    </location>
</feature>
<protein>
    <submittedName>
        <fullName evidence="1">Uncharacterized protein</fullName>
    </submittedName>
</protein>
<dbReference type="Proteomes" id="UP001233999">
    <property type="component" value="Unassembled WGS sequence"/>
</dbReference>
<dbReference type="AlphaFoldDB" id="A0AAD8A515"/>
<evidence type="ECO:0000313" key="2">
    <source>
        <dbReference type="Proteomes" id="UP001233999"/>
    </source>
</evidence>
<accession>A0AAD8A515</accession>
<reference evidence="1" key="2">
    <citation type="submission" date="2023-05" db="EMBL/GenBank/DDBJ databases">
        <authorList>
            <person name="Fouks B."/>
        </authorList>
    </citation>
    <scope>NUCLEOTIDE SEQUENCE</scope>
    <source>
        <strain evidence="1">Stay&amp;Tobe</strain>
        <tissue evidence="1">Testes</tissue>
    </source>
</reference>
<proteinExistence type="predicted"/>
<evidence type="ECO:0000313" key="1">
    <source>
        <dbReference type="EMBL" id="KAJ9592566.1"/>
    </source>
</evidence>
<keyword evidence="2" id="KW-1185">Reference proteome</keyword>
<organism evidence="1 2">
    <name type="scientific">Diploptera punctata</name>
    <name type="common">Pacific beetle cockroach</name>
    <dbReference type="NCBI Taxonomy" id="6984"/>
    <lineage>
        <taxon>Eukaryota</taxon>
        <taxon>Metazoa</taxon>
        <taxon>Ecdysozoa</taxon>
        <taxon>Arthropoda</taxon>
        <taxon>Hexapoda</taxon>
        <taxon>Insecta</taxon>
        <taxon>Pterygota</taxon>
        <taxon>Neoptera</taxon>
        <taxon>Polyneoptera</taxon>
        <taxon>Dictyoptera</taxon>
        <taxon>Blattodea</taxon>
        <taxon>Blaberoidea</taxon>
        <taxon>Blaberidae</taxon>
        <taxon>Diplopterinae</taxon>
        <taxon>Diploptera</taxon>
    </lineage>
</organism>
<name>A0AAD8A515_DIPPU</name>
<reference evidence="1" key="1">
    <citation type="journal article" date="2023" name="IScience">
        <title>Live-bearing cockroach genome reveals convergent evolutionary mechanisms linked to viviparity in insects and beyond.</title>
        <authorList>
            <person name="Fouks B."/>
            <person name="Harrison M.C."/>
            <person name="Mikhailova A.A."/>
            <person name="Marchal E."/>
            <person name="English S."/>
            <person name="Carruthers M."/>
            <person name="Jennings E.C."/>
            <person name="Chiamaka E.L."/>
            <person name="Frigard R.A."/>
            <person name="Pippel M."/>
            <person name="Attardo G.M."/>
            <person name="Benoit J.B."/>
            <person name="Bornberg-Bauer E."/>
            <person name="Tobe S.S."/>
        </authorList>
    </citation>
    <scope>NUCLEOTIDE SEQUENCE</scope>
    <source>
        <strain evidence="1">Stay&amp;Tobe</strain>
    </source>
</reference>
<gene>
    <name evidence="1" type="ORF">L9F63_015767</name>
</gene>
<comment type="caution">
    <text evidence="1">The sequence shown here is derived from an EMBL/GenBank/DDBJ whole genome shotgun (WGS) entry which is preliminary data.</text>
</comment>
<dbReference type="EMBL" id="JASPKZ010003831">
    <property type="protein sequence ID" value="KAJ9592566.1"/>
    <property type="molecule type" value="Genomic_DNA"/>
</dbReference>